<dbReference type="HOGENOM" id="CLU_2836084_0_0_1"/>
<dbReference type="Proteomes" id="UP000004995">
    <property type="component" value="Unassembled WGS sequence"/>
</dbReference>
<dbReference type="AlphaFoldDB" id="K4AP41"/>
<organism evidence="1 2">
    <name type="scientific">Setaria italica</name>
    <name type="common">Foxtail millet</name>
    <name type="synonym">Panicum italicum</name>
    <dbReference type="NCBI Taxonomy" id="4555"/>
    <lineage>
        <taxon>Eukaryota</taxon>
        <taxon>Viridiplantae</taxon>
        <taxon>Streptophyta</taxon>
        <taxon>Embryophyta</taxon>
        <taxon>Tracheophyta</taxon>
        <taxon>Spermatophyta</taxon>
        <taxon>Magnoliopsida</taxon>
        <taxon>Liliopsida</taxon>
        <taxon>Poales</taxon>
        <taxon>Poaceae</taxon>
        <taxon>PACMAD clade</taxon>
        <taxon>Panicoideae</taxon>
        <taxon>Panicodae</taxon>
        <taxon>Paniceae</taxon>
        <taxon>Cenchrinae</taxon>
        <taxon>Setaria</taxon>
    </lineage>
</organism>
<dbReference type="EMBL" id="AGNK02006149">
    <property type="status" value="NOT_ANNOTATED_CDS"/>
    <property type="molecule type" value="Genomic_DNA"/>
</dbReference>
<reference evidence="1" key="2">
    <citation type="submission" date="2018-08" db="UniProtKB">
        <authorList>
            <consortium name="EnsemblPlants"/>
        </authorList>
    </citation>
    <scope>IDENTIFICATION</scope>
    <source>
        <strain evidence="1">Yugu1</strain>
    </source>
</reference>
<proteinExistence type="predicted"/>
<evidence type="ECO:0000313" key="2">
    <source>
        <dbReference type="Proteomes" id="UP000004995"/>
    </source>
</evidence>
<accession>K4AP41</accession>
<protein>
    <submittedName>
        <fullName evidence="1">Uncharacterized protein</fullName>
    </submittedName>
</protein>
<name>K4AP41_SETIT</name>
<dbReference type="EnsemblPlants" id="KQK92924">
    <property type="protein sequence ID" value="KQK92924"/>
    <property type="gene ID" value="SETIT_040689mg"/>
</dbReference>
<reference evidence="2" key="1">
    <citation type="journal article" date="2012" name="Nat. Biotechnol.">
        <title>Reference genome sequence of the model plant Setaria.</title>
        <authorList>
            <person name="Bennetzen J.L."/>
            <person name="Schmutz J."/>
            <person name="Wang H."/>
            <person name="Percifield R."/>
            <person name="Hawkins J."/>
            <person name="Pontaroli A.C."/>
            <person name="Estep M."/>
            <person name="Feng L."/>
            <person name="Vaughn J.N."/>
            <person name="Grimwood J."/>
            <person name="Jenkins J."/>
            <person name="Barry K."/>
            <person name="Lindquist E."/>
            <person name="Hellsten U."/>
            <person name="Deshpande S."/>
            <person name="Wang X."/>
            <person name="Wu X."/>
            <person name="Mitros T."/>
            <person name="Triplett J."/>
            <person name="Yang X."/>
            <person name="Ye C.Y."/>
            <person name="Mauro-Herrera M."/>
            <person name="Wang L."/>
            <person name="Li P."/>
            <person name="Sharma M."/>
            <person name="Sharma R."/>
            <person name="Ronald P.C."/>
            <person name="Panaud O."/>
            <person name="Kellogg E.A."/>
            <person name="Brutnell T.P."/>
            <person name="Doust A.N."/>
            <person name="Tuskan G.A."/>
            <person name="Rokhsar D."/>
            <person name="Devos K.M."/>
        </authorList>
    </citation>
    <scope>NUCLEOTIDE SEQUENCE [LARGE SCALE GENOMIC DNA]</scope>
    <source>
        <strain evidence="2">cv. Yugu1</strain>
    </source>
</reference>
<keyword evidence="2" id="KW-1185">Reference proteome</keyword>
<dbReference type="InParanoid" id="K4AP41"/>
<evidence type="ECO:0000313" key="1">
    <source>
        <dbReference type="EnsemblPlants" id="KQK92924"/>
    </source>
</evidence>
<sequence length="66" mass="7477">MPMPIELTLARLVCQLDMGMKERSTRLLQPVFLAGGQPDVRGALRCRNRSENLLCNYWTTGSRIVV</sequence>
<dbReference type="Gramene" id="KQK92924">
    <property type="protein sequence ID" value="KQK92924"/>
    <property type="gene ID" value="SETIT_040689mg"/>
</dbReference>